<dbReference type="AlphaFoldDB" id="A0A138ZWC2"/>
<evidence type="ECO:0000256" key="2">
    <source>
        <dbReference type="SAM" id="Coils"/>
    </source>
</evidence>
<proteinExistence type="predicted"/>
<dbReference type="EMBL" id="KQ965972">
    <property type="protein sequence ID" value="KXS08809.1"/>
    <property type="molecule type" value="Genomic_DNA"/>
</dbReference>
<dbReference type="GO" id="GO:0005930">
    <property type="term" value="C:axoneme"/>
    <property type="evidence" value="ECO:0007669"/>
    <property type="project" value="InterPro"/>
</dbReference>
<evidence type="ECO:0000256" key="3">
    <source>
        <dbReference type="SAM" id="MobiDB-lite"/>
    </source>
</evidence>
<feature type="coiled-coil region" evidence="2">
    <location>
        <begin position="517"/>
        <end position="586"/>
    </location>
</feature>
<reference evidence="4 5" key="1">
    <citation type="journal article" date="2015" name="Genome Biol. Evol.">
        <title>Phylogenomic analyses indicate that early fungi evolved digesting cell walls of algal ancestors of land plants.</title>
        <authorList>
            <person name="Chang Y."/>
            <person name="Wang S."/>
            <person name="Sekimoto S."/>
            <person name="Aerts A.L."/>
            <person name="Choi C."/>
            <person name="Clum A."/>
            <person name="LaButti K.M."/>
            <person name="Lindquist E.A."/>
            <person name="Yee Ngan C."/>
            <person name="Ohm R.A."/>
            <person name="Salamov A.A."/>
            <person name="Grigoriev I.V."/>
            <person name="Spatafora J.W."/>
            <person name="Berbee M.L."/>
        </authorList>
    </citation>
    <scope>NUCLEOTIDE SEQUENCE [LARGE SCALE GENOMIC DNA]</scope>
    <source>
        <strain evidence="4 5">JEL478</strain>
    </source>
</reference>
<dbReference type="GO" id="GO:0060285">
    <property type="term" value="P:cilium-dependent cell motility"/>
    <property type="evidence" value="ECO:0007669"/>
    <property type="project" value="TreeGrafter"/>
</dbReference>
<dbReference type="Gene3D" id="1.10.287.1490">
    <property type="match status" value="2"/>
</dbReference>
<dbReference type="Proteomes" id="UP000070544">
    <property type="component" value="Unassembled WGS sequence"/>
</dbReference>
<feature type="compositionally biased region" description="Pro residues" evidence="3">
    <location>
        <begin position="718"/>
        <end position="730"/>
    </location>
</feature>
<feature type="compositionally biased region" description="Low complexity" evidence="3">
    <location>
        <begin position="706"/>
        <end position="717"/>
    </location>
</feature>
<dbReference type="GO" id="GO:0003341">
    <property type="term" value="P:cilium movement"/>
    <property type="evidence" value="ECO:0007669"/>
    <property type="project" value="InterPro"/>
</dbReference>
<keyword evidence="5" id="KW-1185">Reference proteome</keyword>
<dbReference type="Pfam" id="PF24161">
    <property type="entry name" value="CCDC39"/>
    <property type="match status" value="2"/>
</dbReference>
<feature type="compositionally biased region" description="Basic and acidic residues" evidence="3">
    <location>
        <begin position="797"/>
        <end position="810"/>
    </location>
</feature>
<dbReference type="PANTHER" id="PTHR18962">
    <property type="entry name" value="COILED-COIL DOMAIN-CONTAINING PROTEIN 39"/>
    <property type="match status" value="1"/>
</dbReference>
<accession>A0A138ZWC2</accession>
<organism evidence="4 5">
    <name type="scientific">Gonapodya prolifera (strain JEL478)</name>
    <name type="common">Monoblepharis prolifera</name>
    <dbReference type="NCBI Taxonomy" id="1344416"/>
    <lineage>
        <taxon>Eukaryota</taxon>
        <taxon>Fungi</taxon>
        <taxon>Fungi incertae sedis</taxon>
        <taxon>Chytridiomycota</taxon>
        <taxon>Chytridiomycota incertae sedis</taxon>
        <taxon>Monoblepharidomycetes</taxon>
        <taxon>Monoblepharidales</taxon>
        <taxon>Gonapodyaceae</taxon>
        <taxon>Gonapodya</taxon>
    </lineage>
</organism>
<feature type="coiled-coil region" evidence="2">
    <location>
        <begin position="448"/>
        <end position="489"/>
    </location>
</feature>
<dbReference type="OMA" id="VDADIPM"/>
<dbReference type="GO" id="GO:0036159">
    <property type="term" value="P:inner dynein arm assembly"/>
    <property type="evidence" value="ECO:0007669"/>
    <property type="project" value="InterPro"/>
</dbReference>
<dbReference type="InterPro" id="IPR033290">
    <property type="entry name" value="CCDC39"/>
</dbReference>
<protein>
    <recommendedName>
        <fullName evidence="6">Coiled-coil domain-containing protein 39</fullName>
    </recommendedName>
</protein>
<feature type="region of interest" description="Disordered" evidence="3">
    <location>
        <begin position="647"/>
        <end position="810"/>
    </location>
</feature>
<dbReference type="STRING" id="1344416.A0A138ZWC2"/>
<dbReference type="OrthoDB" id="10259720at2759"/>
<name>A0A138ZWC2_GONPJ</name>
<evidence type="ECO:0008006" key="6">
    <source>
        <dbReference type="Google" id="ProtNLM"/>
    </source>
</evidence>
<feature type="compositionally biased region" description="Polar residues" evidence="3">
    <location>
        <begin position="737"/>
        <end position="755"/>
    </location>
</feature>
<evidence type="ECO:0000256" key="1">
    <source>
        <dbReference type="ARBA" id="ARBA00023054"/>
    </source>
</evidence>
<gene>
    <name evidence="4" type="ORF">M427DRAFT_39931</name>
</gene>
<evidence type="ECO:0000313" key="5">
    <source>
        <dbReference type="Proteomes" id="UP000070544"/>
    </source>
</evidence>
<sequence>MHVQRTSLLHKWDDAVRAIKERDEQIDRLRNEYAGVVGEVSAVQAKVDDRKRDYDRQEEHNGEVEKQIQGEERGVAKLRVSLATATTTVSTAQSHLQALRTSLSTTSSTLVHDRTALTQLRSLLSEKAARLENEKARRQQVEERKKALEQDLGGESERAKKVDEVARGVEARGRQVEREVKVAKETRECLVLRAWGVGLAVSSEGNLLTPPLASHVFSRQAHAGAAQVQGGGKEPRGRDQGRGSYDTELTGKDHKTLEDVAGRVGMVTGQARKIQEELRREKGGVEAVVQERGRLGDRVGELEVYNESAAQQLAFKTAETHSLLVDQNILRLHLSKLRSFLASRADQVFSLEHRKVSLVAAIEERAREVDVAREMLRVKIRQAEEERFKVAADVRDRASKLNLIRRRYEIIMGRLGGGSGEDGGGEVALNDGEERSQAYYIIKAAQEREELQKEGDDLDAGIRKTERELKALENTLRLMNERNDKYRENLYKADLSSKDLNQKTLLDHQYGAAMDRYKTLRRDIQHHSDQVRALEETLSKVSADETRKTQSLALLETKLAQIERDIAECEVKRERAVKSMERLSREIKRGRGWEKKEPMSEEVDVAVKLAKDFASTAINKIDEGCAEVDGLRERVWALFAEAGIQLPSKPGSKSSSVVPSRASSMPTSRAASTNASRSPSRVASVGGMARSGQSSGVVATRAVTIGGPAPAPTSRSSTPPPHGTPKPTKPSLPGRVSGSSTPVRSSTPNRSGTPQPKSPSRSGSVSSIPGRASPGKSTGSGAGAVINGMVVSGSGAARDKSGEESPKRSK</sequence>
<dbReference type="PANTHER" id="PTHR18962:SF0">
    <property type="entry name" value="COILED-COIL DOMAIN-CONTAINING PROTEIN 39"/>
    <property type="match status" value="1"/>
</dbReference>
<feature type="region of interest" description="Disordered" evidence="3">
    <location>
        <begin position="223"/>
        <end position="250"/>
    </location>
</feature>
<evidence type="ECO:0000313" key="4">
    <source>
        <dbReference type="EMBL" id="KXS08809.1"/>
    </source>
</evidence>
<keyword evidence="1 2" id="KW-0175">Coiled coil</keyword>
<feature type="compositionally biased region" description="Low complexity" evidence="3">
    <location>
        <begin position="758"/>
        <end position="771"/>
    </location>
</feature>
<feature type="compositionally biased region" description="Low complexity" evidence="3">
    <location>
        <begin position="647"/>
        <end position="681"/>
    </location>
</feature>
<feature type="region of interest" description="Disordered" evidence="3">
    <location>
        <begin position="134"/>
        <end position="156"/>
    </location>
</feature>